<proteinExistence type="predicted"/>
<gene>
    <name evidence="1" type="ORF">ACFFI0_22490</name>
</gene>
<evidence type="ECO:0000313" key="2">
    <source>
        <dbReference type="Proteomes" id="UP001589774"/>
    </source>
</evidence>
<comment type="caution">
    <text evidence="1">The sequence shown here is derived from an EMBL/GenBank/DDBJ whole genome shotgun (WGS) entry which is preliminary data.</text>
</comment>
<dbReference type="Proteomes" id="UP001589774">
    <property type="component" value="Unassembled WGS sequence"/>
</dbReference>
<evidence type="ECO:0000313" key="1">
    <source>
        <dbReference type="EMBL" id="MFC0321107.1"/>
    </source>
</evidence>
<sequence>MKEKGAYHIIPQRLPADRLASQNYSGKIGSISEIFTDMRITPFGNLHSRKTLNNLLGTGRTQVEETGSFTKEHLPNEHVFIRTGHS</sequence>
<accession>A0ABV6HQG9</accession>
<dbReference type="EMBL" id="JBHLWO010000004">
    <property type="protein sequence ID" value="MFC0321107.1"/>
    <property type="molecule type" value="Genomic_DNA"/>
</dbReference>
<name>A0ABV6HQG9_9SPHI</name>
<reference evidence="1 2" key="1">
    <citation type="submission" date="2024-09" db="EMBL/GenBank/DDBJ databases">
        <authorList>
            <person name="Sun Q."/>
            <person name="Mori K."/>
        </authorList>
    </citation>
    <scope>NUCLEOTIDE SEQUENCE [LARGE SCALE GENOMIC DNA]</scope>
    <source>
        <strain evidence="1 2">CCM 7765</strain>
    </source>
</reference>
<organism evidence="1 2">
    <name type="scientific">Olivibacter oleidegradans</name>
    <dbReference type="NCBI Taxonomy" id="760123"/>
    <lineage>
        <taxon>Bacteria</taxon>
        <taxon>Pseudomonadati</taxon>
        <taxon>Bacteroidota</taxon>
        <taxon>Sphingobacteriia</taxon>
        <taxon>Sphingobacteriales</taxon>
        <taxon>Sphingobacteriaceae</taxon>
        <taxon>Olivibacter</taxon>
    </lineage>
</organism>
<dbReference type="RefSeq" id="WP_130858022.1">
    <property type="nucleotide sequence ID" value="NZ_JBHLWO010000004.1"/>
</dbReference>
<keyword evidence="2" id="KW-1185">Reference proteome</keyword>
<protein>
    <submittedName>
        <fullName evidence="1">Uncharacterized protein</fullName>
    </submittedName>
</protein>